<feature type="domain" description="Retrotransposon gag" evidence="1">
    <location>
        <begin position="92"/>
        <end position="181"/>
    </location>
</feature>
<comment type="caution">
    <text evidence="2">The sequence shown here is derived from an EMBL/GenBank/DDBJ whole genome shotgun (WGS) entry which is preliminary data.</text>
</comment>
<evidence type="ECO:0000313" key="2">
    <source>
        <dbReference type="EMBL" id="GEU86671.1"/>
    </source>
</evidence>
<name>A0A6L2NK59_TANCI</name>
<proteinExistence type="predicted"/>
<dbReference type="InterPro" id="IPR005162">
    <property type="entry name" value="Retrotrans_gag_dom"/>
</dbReference>
<organism evidence="2">
    <name type="scientific">Tanacetum cinerariifolium</name>
    <name type="common">Dalmatian daisy</name>
    <name type="synonym">Chrysanthemum cinerariifolium</name>
    <dbReference type="NCBI Taxonomy" id="118510"/>
    <lineage>
        <taxon>Eukaryota</taxon>
        <taxon>Viridiplantae</taxon>
        <taxon>Streptophyta</taxon>
        <taxon>Embryophyta</taxon>
        <taxon>Tracheophyta</taxon>
        <taxon>Spermatophyta</taxon>
        <taxon>Magnoliopsida</taxon>
        <taxon>eudicotyledons</taxon>
        <taxon>Gunneridae</taxon>
        <taxon>Pentapetalae</taxon>
        <taxon>asterids</taxon>
        <taxon>campanulids</taxon>
        <taxon>Asterales</taxon>
        <taxon>Asteraceae</taxon>
        <taxon>Asteroideae</taxon>
        <taxon>Anthemideae</taxon>
        <taxon>Anthemidinae</taxon>
        <taxon>Tanacetum</taxon>
    </lineage>
</organism>
<dbReference type="EMBL" id="BKCJ010009377">
    <property type="protein sequence ID" value="GEU86671.1"/>
    <property type="molecule type" value="Genomic_DNA"/>
</dbReference>
<accession>A0A6L2NK59</accession>
<keyword evidence="2" id="KW-0548">Nucleotidyltransferase</keyword>
<keyword evidence="2" id="KW-0695">RNA-directed DNA polymerase</keyword>
<dbReference type="GO" id="GO:0003964">
    <property type="term" value="F:RNA-directed DNA polymerase activity"/>
    <property type="evidence" value="ECO:0007669"/>
    <property type="project" value="UniProtKB-KW"/>
</dbReference>
<dbReference type="Pfam" id="PF03732">
    <property type="entry name" value="Retrotrans_gag"/>
    <property type="match status" value="1"/>
</dbReference>
<reference evidence="2" key="1">
    <citation type="journal article" date="2019" name="Sci. Rep.">
        <title>Draft genome of Tanacetum cinerariifolium, the natural source of mosquito coil.</title>
        <authorList>
            <person name="Yamashiro T."/>
            <person name="Shiraishi A."/>
            <person name="Satake H."/>
            <person name="Nakayama K."/>
        </authorList>
    </citation>
    <scope>NUCLEOTIDE SEQUENCE</scope>
</reference>
<evidence type="ECO:0000259" key="1">
    <source>
        <dbReference type="Pfam" id="PF03732"/>
    </source>
</evidence>
<sequence length="234" mass="26540">MAPKRTTRSTPVIITLTPETTTSVTNAQLQAMIDQGVTAALVARDANRNGDDSHTSGMGRPLQVARECTYPNFLKCQPLNFKGIKGVVGLRNALTWWNSHVKTTTLEAAHAMPWRTLKKMMTDKYCPRGEIKKLESKMWNLKVKGTYVVAYRQRFQELALMCDQMFPEEIDKVERYVDGLPDTIHGSVMATKPKTMQDAIEFATELMNKKINTWAECQADNKRKSNDTTRTNHQ</sequence>
<gene>
    <name evidence="2" type="ORF">Tci_058649</name>
</gene>
<keyword evidence="2" id="KW-0808">Transferase</keyword>
<protein>
    <submittedName>
        <fullName evidence="2">Reverse transcriptase domain-containing protein</fullName>
    </submittedName>
</protein>
<dbReference type="AlphaFoldDB" id="A0A6L2NK59"/>